<reference evidence="2" key="1">
    <citation type="journal article" date="2023" name="G3 (Bethesda)">
        <title>A reference genome for the long-term kleptoplast-retaining sea slug Elysia crispata morphotype clarki.</title>
        <authorList>
            <person name="Eastman K.E."/>
            <person name="Pendleton A.L."/>
            <person name="Shaikh M.A."/>
            <person name="Suttiyut T."/>
            <person name="Ogas R."/>
            <person name="Tomko P."/>
            <person name="Gavelis G."/>
            <person name="Widhalm J.R."/>
            <person name="Wisecaver J.H."/>
        </authorList>
    </citation>
    <scope>NUCLEOTIDE SEQUENCE</scope>
    <source>
        <strain evidence="2">ECLA1</strain>
    </source>
</reference>
<dbReference type="EMBL" id="JAWDGP010006314">
    <property type="protein sequence ID" value="KAK3743361.1"/>
    <property type="molecule type" value="Genomic_DNA"/>
</dbReference>
<dbReference type="AlphaFoldDB" id="A0AAE1CY70"/>
<comment type="caution">
    <text evidence="2">The sequence shown here is derived from an EMBL/GenBank/DDBJ whole genome shotgun (WGS) entry which is preliminary data.</text>
</comment>
<keyword evidence="3" id="KW-1185">Reference proteome</keyword>
<protein>
    <recommendedName>
        <fullName evidence="1">PiggyBac transposable element-derived protein domain-containing protein</fullName>
    </recommendedName>
</protein>
<dbReference type="InterPro" id="IPR029526">
    <property type="entry name" value="PGBD"/>
</dbReference>
<sequence>MQHIVRETNKYASDVLDSPEIRAWVQNHRHSRYRKWPENGISIDHLKKFLGLPINMGLNPKNRLNDFWTIRKSQFQPYFGSLMPMNIFELMGRMLHINDKQSEVERGQPGFDPWVLDAVNNNSKEYYIPSENIYVDESMIGMKNRVANIQFMPNKRHARFGIKKFELGNSNGFILHITLYAGKNFDVRHEENLTFAVVQLLLQEARLLQKGYHVFTDNFYTKPKLAMYLHSEKTKLTGIIRVKSKDFPADLAKMKLVVAQSMFSRKDPCWPPHFGKSKVRGDQCLC</sequence>
<proteinExistence type="predicted"/>
<organism evidence="2 3">
    <name type="scientific">Elysia crispata</name>
    <name type="common">lettuce slug</name>
    <dbReference type="NCBI Taxonomy" id="231223"/>
    <lineage>
        <taxon>Eukaryota</taxon>
        <taxon>Metazoa</taxon>
        <taxon>Spiralia</taxon>
        <taxon>Lophotrochozoa</taxon>
        <taxon>Mollusca</taxon>
        <taxon>Gastropoda</taxon>
        <taxon>Heterobranchia</taxon>
        <taxon>Euthyneura</taxon>
        <taxon>Panpulmonata</taxon>
        <taxon>Sacoglossa</taxon>
        <taxon>Placobranchoidea</taxon>
        <taxon>Plakobranchidae</taxon>
        <taxon>Elysia</taxon>
    </lineage>
</organism>
<feature type="domain" description="PiggyBac transposable element-derived protein" evidence="1">
    <location>
        <begin position="2"/>
        <end position="255"/>
    </location>
</feature>
<dbReference type="Proteomes" id="UP001283361">
    <property type="component" value="Unassembled WGS sequence"/>
</dbReference>
<evidence type="ECO:0000259" key="1">
    <source>
        <dbReference type="Pfam" id="PF13843"/>
    </source>
</evidence>
<gene>
    <name evidence="2" type="ORF">RRG08_061297</name>
</gene>
<evidence type="ECO:0000313" key="2">
    <source>
        <dbReference type="EMBL" id="KAK3743361.1"/>
    </source>
</evidence>
<name>A0AAE1CY70_9GAST</name>
<dbReference type="PANTHER" id="PTHR46599">
    <property type="entry name" value="PIGGYBAC TRANSPOSABLE ELEMENT-DERIVED PROTEIN 4"/>
    <property type="match status" value="1"/>
</dbReference>
<dbReference type="Pfam" id="PF13843">
    <property type="entry name" value="DDE_Tnp_1_7"/>
    <property type="match status" value="1"/>
</dbReference>
<evidence type="ECO:0000313" key="3">
    <source>
        <dbReference type="Proteomes" id="UP001283361"/>
    </source>
</evidence>
<dbReference type="PANTHER" id="PTHR46599:SF3">
    <property type="entry name" value="PIGGYBAC TRANSPOSABLE ELEMENT-DERIVED PROTEIN 4"/>
    <property type="match status" value="1"/>
</dbReference>
<accession>A0AAE1CY70</accession>